<evidence type="ECO:0000259" key="13">
    <source>
        <dbReference type="PROSITE" id="PS50112"/>
    </source>
</evidence>
<dbReference type="InterPro" id="IPR013656">
    <property type="entry name" value="PAS_4"/>
</dbReference>
<comment type="subcellular location">
    <subcellularLocation>
        <location evidence="2">Cell membrane</location>
    </subcellularLocation>
</comment>
<dbReference type="GO" id="GO:0004721">
    <property type="term" value="F:phosphoprotein phosphatase activity"/>
    <property type="evidence" value="ECO:0007669"/>
    <property type="project" value="TreeGrafter"/>
</dbReference>
<dbReference type="PROSITE" id="PS50109">
    <property type="entry name" value="HIS_KIN"/>
    <property type="match status" value="1"/>
</dbReference>
<dbReference type="InterPro" id="IPR004358">
    <property type="entry name" value="Sig_transdc_His_kin-like_C"/>
</dbReference>
<dbReference type="GO" id="GO:0016036">
    <property type="term" value="P:cellular response to phosphate starvation"/>
    <property type="evidence" value="ECO:0007669"/>
    <property type="project" value="TreeGrafter"/>
</dbReference>
<sequence length="617" mass="71139">MKNFLDQNISLESLVTLFSQAPVAMSLLMGENFIINNANQQILDLWGRDASVIGMPLFEALPEIKSQGLFEILDNVYKTGEIFKGNKWSVFLEKFGNYEEHFFNFIYAPVYSDEHKVIGVSVVATEVTEHVISEKKLLESEYRFEDLIRQSDYSTAIYRSEDLYIELANDKMLRTWGKDASVIGRKLEDALPELEGQPFIGLLKDIFKTGKTYSATEDRADLVVDGKLQTFYYNFSYKPLKNSNGEVYAILNMAVNVTDLVKARKEIQESERKYRDLADSMPQFVWTCDRHGKITYMNDNWYKYMKFSKEEDANEAIKKVIRPEVYPNIIKIWEESVNTGKPFEVEYEFSDPQNPDVYRWFLGRAVASFDPDGEINQWIGTFTDIDDFKQLQTQKDNFLGIASHELKTPLTSLKLYTQFIEMNLNKQGDYKNAEVAKRMNDQIDKLTELVNDLLDVTKIQKGQIQLNESEFDFDQLVEDVIVEQQMTARHKIIFNKSEIGKVTADRHRISQVMSNLISNAIKYSPDADEIVVSTQIKDDMINFSVKDFGIGIPEDKQHKVFEQYYRVSGTKEHTFPGLGLGLYISSEIIKRTGGKIYVHSVEGKGSDFCFEIPKIKI</sequence>
<dbReference type="SUPFAM" id="SSF55874">
    <property type="entry name" value="ATPase domain of HSP90 chaperone/DNA topoisomerase II/histidine kinase"/>
    <property type="match status" value="1"/>
</dbReference>
<dbReference type="EMBL" id="FTOV01000015">
    <property type="protein sequence ID" value="SIT24932.1"/>
    <property type="molecule type" value="Genomic_DNA"/>
</dbReference>
<dbReference type="SUPFAM" id="SSF47384">
    <property type="entry name" value="Homodimeric domain of signal transducing histidine kinase"/>
    <property type="match status" value="1"/>
</dbReference>
<dbReference type="Gene3D" id="1.10.287.130">
    <property type="match status" value="1"/>
</dbReference>
<dbReference type="FunFam" id="3.30.565.10:FF:000023">
    <property type="entry name" value="PAS domain-containing sensor histidine kinase"/>
    <property type="match status" value="1"/>
</dbReference>
<name>A0A1N7QPW4_9FLAO</name>
<dbReference type="InterPro" id="IPR036097">
    <property type="entry name" value="HisK_dim/P_sf"/>
</dbReference>
<feature type="domain" description="PAC" evidence="14">
    <location>
        <begin position="343"/>
        <end position="397"/>
    </location>
</feature>
<dbReference type="Gene3D" id="3.30.565.10">
    <property type="entry name" value="Histidine kinase-like ATPase, C-terminal domain"/>
    <property type="match status" value="1"/>
</dbReference>
<keyword evidence="9" id="KW-0067">ATP-binding</keyword>
<dbReference type="Gene3D" id="3.30.450.20">
    <property type="entry name" value="PAS domain"/>
    <property type="match status" value="3"/>
</dbReference>
<dbReference type="GO" id="GO:0000155">
    <property type="term" value="F:phosphorelay sensor kinase activity"/>
    <property type="evidence" value="ECO:0007669"/>
    <property type="project" value="InterPro"/>
</dbReference>
<dbReference type="STRING" id="373672.SAMN05421785_11544"/>
<comment type="catalytic activity">
    <reaction evidence="1">
        <text>ATP + protein L-histidine = ADP + protein N-phospho-L-histidine.</text>
        <dbReference type="EC" id="2.7.13.3"/>
    </reaction>
</comment>
<proteinExistence type="predicted"/>
<reference evidence="15 16" key="1">
    <citation type="submission" date="2017-01" db="EMBL/GenBank/DDBJ databases">
        <authorList>
            <person name="Mah S.A."/>
            <person name="Swanson W.J."/>
            <person name="Moy G.W."/>
            <person name="Vacquier V.D."/>
        </authorList>
    </citation>
    <scope>NUCLEOTIDE SEQUENCE [LARGE SCALE GENOMIC DNA]</scope>
    <source>
        <strain evidence="15 16">DSM 18014</strain>
    </source>
</reference>
<evidence type="ECO:0000259" key="14">
    <source>
        <dbReference type="PROSITE" id="PS50113"/>
    </source>
</evidence>
<keyword evidence="11" id="KW-0472">Membrane</keyword>
<dbReference type="PRINTS" id="PR00344">
    <property type="entry name" value="BCTRLSENSOR"/>
</dbReference>
<keyword evidence="7" id="KW-0547">Nucleotide-binding</keyword>
<dbReference type="Pfam" id="PF02518">
    <property type="entry name" value="HATPase_c"/>
    <property type="match status" value="1"/>
</dbReference>
<dbReference type="SMART" id="SM00091">
    <property type="entry name" value="PAS"/>
    <property type="match status" value="3"/>
</dbReference>
<dbReference type="PANTHER" id="PTHR45453">
    <property type="entry name" value="PHOSPHATE REGULON SENSOR PROTEIN PHOR"/>
    <property type="match status" value="1"/>
</dbReference>
<dbReference type="InterPro" id="IPR036890">
    <property type="entry name" value="HATPase_C_sf"/>
</dbReference>
<organism evidence="15 16">
    <name type="scientific">Chryseobacterium gambrini</name>
    <dbReference type="NCBI Taxonomy" id="373672"/>
    <lineage>
        <taxon>Bacteria</taxon>
        <taxon>Pseudomonadati</taxon>
        <taxon>Bacteroidota</taxon>
        <taxon>Flavobacteriia</taxon>
        <taxon>Flavobacteriales</taxon>
        <taxon>Weeksellaceae</taxon>
        <taxon>Chryseobacterium group</taxon>
        <taxon>Chryseobacterium</taxon>
    </lineage>
</organism>
<dbReference type="PROSITE" id="PS50112">
    <property type="entry name" value="PAS"/>
    <property type="match status" value="1"/>
</dbReference>
<dbReference type="NCBIfam" id="TIGR00229">
    <property type="entry name" value="sensory_box"/>
    <property type="match status" value="1"/>
</dbReference>
<dbReference type="RefSeq" id="WP_076395753.1">
    <property type="nucleotide sequence ID" value="NZ_CBDHHB010000002.1"/>
</dbReference>
<feature type="domain" description="PAS" evidence="13">
    <location>
        <begin position="270"/>
        <end position="340"/>
    </location>
</feature>
<dbReference type="Pfam" id="PF00512">
    <property type="entry name" value="HisKA"/>
    <property type="match status" value="1"/>
</dbReference>
<dbReference type="AlphaFoldDB" id="A0A1N7QPW4"/>
<evidence type="ECO:0000256" key="11">
    <source>
        <dbReference type="ARBA" id="ARBA00023136"/>
    </source>
</evidence>
<keyword evidence="5" id="KW-0597">Phosphoprotein</keyword>
<evidence type="ECO:0000256" key="10">
    <source>
        <dbReference type="ARBA" id="ARBA00023012"/>
    </source>
</evidence>
<keyword evidence="4" id="KW-1003">Cell membrane</keyword>
<protein>
    <recommendedName>
        <fullName evidence="3">histidine kinase</fullName>
        <ecNumber evidence="3">2.7.13.3</ecNumber>
    </recommendedName>
</protein>
<dbReference type="PANTHER" id="PTHR45453:SF1">
    <property type="entry name" value="PHOSPHATE REGULON SENSOR PROTEIN PHOR"/>
    <property type="match status" value="1"/>
</dbReference>
<dbReference type="CDD" id="cd00075">
    <property type="entry name" value="HATPase"/>
    <property type="match status" value="1"/>
</dbReference>
<evidence type="ECO:0000256" key="2">
    <source>
        <dbReference type="ARBA" id="ARBA00004236"/>
    </source>
</evidence>
<evidence type="ECO:0000256" key="9">
    <source>
        <dbReference type="ARBA" id="ARBA00022840"/>
    </source>
</evidence>
<dbReference type="SMART" id="SM00388">
    <property type="entry name" value="HisKA"/>
    <property type="match status" value="1"/>
</dbReference>
<dbReference type="InterPro" id="IPR005467">
    <property type="entry name" value="His_kinase_dom"/>
</dbReference>
<evidence type="ECO:0000256" key="7">
    <source>
        <dbReference type="ARBA" id="ARBA00022741"/>
    </source>
</evidence>
<dbReference type="SUPFAM" id="SSF55785">
    <property type="entry name" value="PYP-like sensor domain (PAS domain)"/>
    <property type="match status" value="3"/>
</dbReference>
<keyword evidence="6" id="KW-0808">Transferase</keyword>
<evidence type="ECO:0000313" key="16">
    <source>
        <dbReference type="Proteomes" id="UP000185781"/>
    </source>
</evidence>
<dbReference type="InterPro" id="IPR000700">
    <property type="entry name" value="PAS-assoc_C"/>
</dbReference>
<dbReference type="PROSITE" id="PS50113">
    <property type="entry name" value="PAC"/>
    <property type="match status" value="2"/>
</dbReference>
<feature type="domain" description="Histidine kinase" evidence="12">
    <location>
        <begin position="401"/>
        <end position="616"/>
    </location>
</feature>
<dbReference type="CDD" id="cd00082">
    <property type="entry name" value="HisKA"/>
    <property type="match status" value="1"/>
</dbReference>
<dbReference type="EC" id="2.7.13.3" evidence="3"/>
<dbReference type="Proteomes" id="UP000185781">
    <property type="component" value="Unassembled WGS sequence"/>
</dbReference>
<evidence type="ECO:0000259" key="12">
    <source>
        <dbReference type="PROSITE" id="PS50109"/>
    </source>
</evidence>
<dbReference type="OrthoDB" id="9766459at2"/>
<dbReference type="GO" id="GO:0005524">
    <property type="term" value="F:ATP binding"/>
    <property type="evidence" value="ECO:0007669"/>
    <property type="project" value="UniProtKB-KW"/>
</dbReference>
<accession>A0A1N7QPW4</accession>
<evidence type="ECO:0000256" key="5">
    <source>
        <dbReference type="ARBA" id="ARBA00022553"/>
    </source>
</evidence>
<dbReference type="InterPro" id="IPR000014">
    <property type="entry name" value="PAS"/>
</dbReference>
<dbReference type="Pfam" id="PF08448">
    <property type="entry name" value="PAS_4"/>
    <property type="match status" value="2"/>
</dbReference>
<evidence type="ECO:0000256" key="8">
    <source>
        <dbReference type="ARBA" id="ARBA00022777"/>
    </source>
</evidence>
<dbReference type="SMART" id="SM00387">
    <property type="entry name" value="HATPase_c"/>
    <property type="match status" value="1"/>
</dbReference>
<dbReference type="FunFam" id="3.30.450.20:FF:000099">
    <property type="entry name" value="Sensory box sensor histidine kinase"/>
    <property type="match status" value="1"/>
</dbReference>
<evidence type="ECO:0000256" key="1">
    <source>
        <dbReference type="ARBA" id="ARBA00000085"/>
    </source>
</evidence>
<dbReference type="InterPro" id="IPR035965">
    <property type="entry name" value="PAS-like_dom_sf"/>
</dbReference>
<dbReference type="GO" id="GO:0005886">
    <property type="term" value="C:plasma membrane"/>
    <property type="evidence" value="ECO:0007669"/>
    <property type="project" value="UniProtKB-SubCell"/>
</dbReference>
<feature type="domain" description="PAC" evidence="14">
    <location>
        <begin position="214"/>
        <end position="269"/>
    </location>
</feature>
<evidence type="ECO:0000256" key="6">
    <source>
        <dbReference type="ARBA" id="ARBA00022679"/>
    </source>
</evidence>
<gene>
    <name evidence="15" type="ORF">SAMN05421785_11544</name>
</gene>
<dbReference type="InterPro" id="IPR050351">
    <property type="entry name" value="BphY/WalK/GraS-like"/>
</dbReference>
<dbReference type="CDD" id="cd00130">
    <property type="entry name" value="PAS"/>
    <property type="match status" value="1"/>
</dbReference>
<evidence type="ECO:0000256" key="3">
    <source>
        <dbReference type="ARBA" id="ARBA00012438"/>
    </source>
</evidence>
<evidence type="ECO:0000313" key="15">
    <source>
        <dbReference type="EMBL" id="SIT24932.1"/>
    </source>
</evidence>
<dbReference type="InterPro" id="IPR003594">
    <property type="entry name" value="HATPase_dom"/>
</dbReference>
<keyword evidence="10" id="KW-0902">Two-component regulatory system</keyword>
<dbReference type="InterPro" id="IPR003661">
    <property type="entry name" value="HisK_dim/P_dom"/>
</dbReference>
<evidence type="ECO:0000256" key="4">
    <source>
        <dbReference type="ARBA" id="ARBA00022475"/>
    </source>
</evidence>
<keyword evidence="8" id="KW-0418">Kinase</keyword>